<gene>
    <name evidence="2" type="primary">Dvir\GJ26792</name>
    <name evidence="2" type="ORF">Dvir_GJ26792</name>
</gene>
<feature type="domain" description="C-type lectin" evidence="1">
    <location>
        <begin position="17"/>
        <end position="133"/>
    </location>
</feature>
<dbReference type="Proteomes" id="UP000008792">
    <property type="component" value="Unassembled WGS sequence"/>
</dbReference>
<dbReference type="OrthoDB" id="6430060at2759"/>
<name>A0A0Q9WA76_DROVI</name>
<evidence type="ECO:0000313" key="3">
    <source>
        <dbReference type="Proteomes" id="UP000008792"/>
    </source>
</evidence>
<dbReference type="InterPro" id="IPR016186">
    <property type="entry name" value="C-type_lectin-like/link_sf"/>
</dbReference>
<accession>A0A0Q9WA76</accession>
<keyword evidence="3" id="KW-1185">Reference proteome</keyword>
<dbReference type="InParanoid" id="A0A0Q9WA76"/>
<organism evidence="2 3">
    <name type="scientific">Drosophila virilis</name>
    <name type="common">Fruit fly</name>
    <dbReference type="NCBI Taxonomy" id="7244"/>
    <lineage>
        <taxon>Eukaryota</taxon>
        <taxon>Metazoa</taxon>
        <taxon>Ecdysozoa</taxon>
        <taxon>Arthropoda</taxon>
        <taxon>Hexapoda</taxon>
        <taxon>Insecta</taxon>
        <taxon>Pterygota</taxon>
        <taxon>Neoptera</taxon>
        <taxon>Endopterygota</taxon>
        <taxon>Diptera</taxon>
        <taxon>Brachycera</taxon>
        <taxon>Muscomorpha</taxon>
        <taxon>Ephydroidea</taxon>
        <taxon>Drosophilidae</taxon>
        <taxon>Drosophila</taxon>
    </lineage>
</organism>
<dbReference type="InterPro" id="IPR001304">
    <property type="entry name" value="C-type_lectin-like"/>
</dbReference>
<dbReference type="SMART" id="SM00034">
    <property type="entry name" value="CLECT"/>
    <property type="match status" value="1"/>
</dbReference>
<reference evidence="2 3" key="1">
    <citation type="journal article" date="2007" name="Nature">
        <title>Evolution of genes and genomes on the Drosophila phylogeny.</title>
        <authorList>
            <consortium name="Drosophila 12 Genomes Consortium"/>
            <person name="Clark A.G."/>
            <person name="Eisen M.B."/>
            <person name="Smith D.R."/>
            <person name="Bergman C.M."/>
            <person name="Oliver B."/>
            <person name="Markow T.A."/>
            <person name="Kaufman T.C."/>
            <person name="Kellis M."/>
            <person name="Gelbart W."/>
            <person name="Iyer V.N."/>
            <person name="Pollard D.A."/>
            <person name="Sackton T.B."/>
            <person name="Larracuente A.M."/>
            <person name="Singh N.D."/>
            <person name="Abad J.P."/>
            <person name="Abt D.N."/>
            <person name="Adryan B."/>
            <person name="Aguade M."/>
            <person name="Akashi H."/>
            <person name="Anderson W.W."/>
            <person name="Aquadro C.F."/>
            <person name="Ardell D.H."/>
            <person name="Arguello R."/>
            <person name="Artieri C.G."/>
            <person name="Barbash D.A."/>
            <person name="Barker D."/>
            <person name="Barsanti P."/>
            <person name="Batterham P."/>
            <person name="Batzoglou S."/>
            <person name="Begun D."/>
            <person name="Bhutkar A."/>
            <person name="Blanco E."/>
            <person name="Bosak S.A."/>
            <person name="Bradley R.K."/>
            <person name="Brand A.D."/>
            <person name="Brent M.R."/>
            <person name="Brooks A.N."/>
            <person name="Brown R.H."/>
            <person name="Butlin R.K."/>
            <person name="Caggese C."/>
            <person name="Calvi B.R."/>
            <person name="Bernardo de Carvalho A."/>
            <person name="Caspi A."/>
            <person name="Castrezana S."/>
            <person name="Celniker S.E."/>
            <person name="Chang J.L."/>
            <person name="Chapple C."/>
            <person name="Chatterji S."/>
            <person name="Chinwalla A."/>
            <person name="Civetta A."/>
            <person name="Clifton S.W."/>
            <person name="Comeron J.M."/>
            <person name="Costello J.C."/>
            <person name="Coyne J.A."/>
            <person name="Daub J."/>
            <person name="David R.G."/>
            <person name="Delcher A.L."/>
            <person name="Delehaunty K."/>
            <person name="Do C.B."/>
            <person name="Ebling H."/>
            <person name="Edwards K."/>
            <person name="Eickbush T."/>
            <person name="Evans J.D."/>
            <person name="Filipski A."/>
            <person name="Findeiss S."/>
            <person name="Freyhult E."/>
            <person name="Fulton L."/>
            <person name="Fulton R."/>
            <person name="Garcia A.C."/>
            <person name="Gardiner A."/>
            <person name="Garfield D.A."/>
            <person name="Garvin B.E."/>
            <person name="Gibson G."/>
            <person name="Gilbert D."/>
            <person name="Gnerre S."/>
            <person name="Godfrey J."/>
            <person name="Good R."/>
            <person name="Gotea V."/>
            <person name="Gravely B."/>
            <person name="Greenberg A.J."/>
            <person name="Griffiths-Jones S."/>
            <person name="Gross S."/>
            <person name="Guigo R."/>
            <person name="Gustafson E.A."/>
            <person name="Haerty W."/>
            <person name="Hahn M.W."/>
            <person name="Halligan D.L."/>
            <person name="Halpern A.L."/>
            <person name="Halter G.M."/>
            <person name="Han M.V."/>
            <person name="Heger A."/>
            <person name="Hillier L."/>
            <person name="Hinrichs A.S."/>
            <person name="Holmes I."/>
            <person name="Hoskins R.A."/>
            <person name="Hubisz M.J."/>
            <person name="Hultmark D."/>
            <person name="Huntley M.A."/>
            <person name="Jaffe D.B."/>
            <person name="Jagadeeshan S."/>
            <person name="Jeck W.R."/>
            <person name="Johnson J."/>
            <person name="Jones C.D."/>
            <person name="Jordan W.C."/>
            <person name="Karpen G.H."/>
            <person name="Kataoka E."/>
            <person name="Keightley P.D."/>
            <person name="Kheradpour P."/>
            <person name="Kirkness E.F."/>
            <person name="Koerich L.B."/>
            <person name="Kristiansen K."/>
            <person name="Kudrna D."/>
            <person name="Kulathinal R.J."/>
            <person name="Kumar S."/>
            <person name="Kwok R."/>
            <person name="Lander E."/>
            <person name="Langley C.H."/>
            <person name="Lapoint R."/>
            <person name="Lazzaro B.P."/>
            <person name="Lee S.J."/>
            <person name="Levesque L."/>
            <person name="Li R."/>
            <person name="Lin C.F."/>
            <person name="Lin M.F."/>
            <person name="Lindblad-Toh K."/>
            <person name="Llopart A."/>
            <person name="Long M."/>
            <person name="Low L."/>
            <person name="Lozovsky E."/>
            <person name="Lu J."/>
            <person name="Luo M."/>
            <person name="Machado C.A."/>
            <person name="Makalowski W."/>
            <person name="Marzo M."/>
            <person name="Matsuda M."/>
            <person name="Matzkin L."/>
            <person name="McAllister B."/>
            <person name="McBride C.S."/>
            <person name="McKernan B."/>
            <person name="McKernan K."/>
            <person name="Mendez-Lago M."/>
            <person name="Minx P."/>
            <person name="Mollenhauer M.U."/>
            <person name="Montooth K."/>
            <person name="Mount S.M."/>
            <person name="Mu X."/>
            <person name="Myers E."/>
            <person name="Negre B."/>
            <person name="Newfeld S."/>
            <person name="Nielsen R."/>
            <person name="Noor M.A."/>
            <person name="O'Grady P."/>
            <person name="Pachter L."/>
            <person name="Papaceit M."/>
            <person name="Parisi M.J."/>
            <person name="Parisi M."/>
            <person name="Parts L."/>
            <person name="Pedersen J.S."/>
            <person name="Pesole G."/>
            <person name="Phillippy A.M."/>
            <person name="Ponting C.P."/>
            <person name="Pop M."/>
            <person name="Porcelli D."/>
            <person name="Powell J.R."/>
            <person name="Prohaska S."/>
            <person name="Pruitt K."/>
            <person name="Puig M."/>
            <person name="Quesneville H."/>
            <person name="Ram K.R."/>
            <person name="Rand D."/>
            <person name="Rasmussen M.D."/>
            <person name="Reed L.K."/>
            <person name="Reenan R."/>
            <person name="Reily A."/>
            <person name="Remington K.A."/>
            <person name="Rieger T.T."/>
            <person name="Ritchie M.G."/>
            <person name="Robin C."/>
            <person name="Rogers Y.H."/>
            <person name="Rohde C."/>
            <person name="Rozas J."/>
            <person name="Rubenfield M.J."/>
            <person name="Ruiz A."/>
            <person name="Russo S."/>
            <person name="Salzberg S.L."/>
            <person name="Sanchez-Gracia A."/>
            <person name="Saranga D.J."/>
            <person name="Sato H."/>
            <person name="Schaeffer S.W."/>
            <person name="Schatz M.C."/>
            <person name="Schlenke T."/>
            <person name="Schwartz R."/>
            <person name="Segarra C."/>
            <person name="Singh R.S."/>
            <person name="Sirot L."/>
            <person name="Sirota M."/>
            <person name="Sisneros N.B."/>
            <person name="Smith C.D."/>
            <person name="Smith T.F."/>
            <person name="Spieth J."/>
            <person name="Stage D.E."/>
            <person name="Stark A."/>
            <person name="Stephan W."/>
            <person name="Strausberg R.L."/>
            <person name="Strempel S."/>
            <person name="Sturgill D."/>
            <person name="Sutton G."/>
            <person name="Sutton G.G."/>
            <person name="Tao W."/>
            <person name="Teichmann S."/>
            <person name="Tobari Y.N."/>
            <person name="Tomimura Y."/>
            <person name="Tsolas J.M."/>
            <person name="Valente V.L."/>
            <person name="Venter E."/>
            <person name="Venter J.C."/>
            <person name="Vicario S."/>
            <person name="Vieira F.G."/>
            <person name="Vilella A.J."/>
            <person name="Villasante A."/>
            <person name="Walenz B."/>
            <person name="Wang J."/>
            <person name="Wasserman M."/>
            <person name="Watts T."/>
            <person name="Wilson D."/>
            <person name="Wilson R.K."/>
            <person name="Wing R.A."/>
            <person name="Wolfner M.F."/>
            <person name="Wong A."/>
            <person name="Wong G.K."/>
            <person name="Wu C.I."/>
            <person name="Wu G."/>
            <person name="Yamamoto D."/>
            <person name="Yang H.P."/>
            <person name="Yang S.P."/>
            <person name="Yorke J.A."/>
            <person name="Yoshida K."/>
            <person name="Zdobnov E."/>
            <person name="Zhang P."/>
            <person name="Zhang Y."/>
            <person name="Zimin A.V."/>
            <person name="Baldwin J."/>
            <person name="Abdouelleil A."/>
            <person name="Abdulkadir J."/>
            <person name="Abebe A."/>
            <person name="Abera B."/>
            <person name="Abreu J."/>
            <person name="Acer S.C."/>
            <person name="Aftuck L."/>
            <person name="Alexander A."/>
            <person name="An P."/>
            <person name="Anderson E."/>
            <person name="Anderson S."/>
            <person name="Arachi H."/>
            <person name="Azer M."/>
            <person name="Bachantsang P."/>
            <person name="Barry A."/>
            <person name="Bayul T."/>
            <person name="Berlin A."/>
            <person name="Bessette D."/>
            <person name="Bloom T."/>
            <person name="Blye J."/>
            <person name="Boguslavskiy L."/>
            <person name="Bonnet C."/>
            <person name="Boukhgalter B."/>
            <person name="Bourzgui I."/>
            <person name="Brown A."/>
            <person name="Cahill P."/>
            <person name="Channer S."/>
            <person name="Cheshatsang Y."/>
            <person name="Chuda L."/>
            <person name="Citroen M."/>
            <person name="Collymore A."/>
            <person name="Cooke P."/>
            <person name="Costello M."/>
            <person name="D'Aco K."/>
            <person name="Daza R."/>
            <person name="De Haan G."/>
            <person name="DeGray S."/>
            <person name="DeMaso C."/>
            <person name="Dhargay N."/>
            <person name="Dooley K."/>
            <person name="Dooley E."/>
            <person name="Doricent M."/>
            <person name="Dorje P."/>
            <person name="Dorjee K."/>
            <person name="Dupes A."/>
            <person name="Elong R."/>
            <person name="Falk J."/>
            <person name="Farina A."/>
            <person name="Faro S."/>
            <person name="Ferguson D."/>
            <person name="Fisher S."/>
            <person name="Foley C.D."/>
            <person name="Franke A."/>
            <person name="Friedrich D."/>
            <person name="Gadbois L."/>
            <person name="Gearin G."/>
            <person name="Gearin C.R."/>
            <person name="Giannoukos G."/>
            <person name="Goode T."/>
            <person name="Graham J."/>
            <person name="Grandbois E."/>
            <person name="Grewal S."/>
            <person name="Gyaltsen K."/>
            <person name="Hafez N."/>
            <person name="Hagos B."/>
            <person name="Hall J."/>
            <person name="Henson C."/>
            <person name="Hollinger A."/>
            <person name="Honan T."/>
            <person name="Huard M.D."/>
            <person name="Hughes L."/>
            <person name="Hurhula B."/>
            <person name="Husby M.E."/>
            <person name="Kamat A."/>
            <person name="Kanga B."/>
            <person name="Kashin S."/>
            <person name="Khazanovich D."/>
            <person name="Kisner P."/>
            <person name="Lance K."/>
            <person name="Lara M."/>
            <person name="Lee W."/>
            <person name="Lennon N."/>
            <person name="Letendre F."/>
            <person name="LeVine R."/>
            <person name="Lipovsky A."/>
            <person name="Liu X."/>
            <person name="Liu J."/>
            <person name="Liu S."/>
            <person name="Lokyitsang T."/>
            <person name="Lokyitsang Y."/>
            <person name="Lubonja R."/>
            <person name="Lui A."/>
            <person name="MacDonald P."/>
            <person name="Magnisalis V."/>
            <person name="Maru K."/>
            <person name="Matthews C."/>
            <person name="McCusker W."/>
            <person name="McDonough S."/>
            <person name="Mehta T."/>
            <person name="Meldrim J."/>
            <person name="Meneus L."/>
            <person name="Mihai O."/>
            <person name="Mihalev A."/>
            <person name="Mihova T."/>
            <person name="Mittelman R."/>
            <person name="Mlenga V."/>
            <person name="Montmayeur A."/>
            <person name="Mulrain L."/>
            <person name="Navidi A."/>
            <person name="Naylor J."/>
            <person name="Negash T."/>
            <person name="Nguyen T."/>
            <person name="Nguyen N."/>
            <person name="Nicol R."/>
            <person name="Norbu C."/>
            <person name="Norbu N."/>
            <person name="Novod N."/>
            <person name="O'Neill B."/>
            <person name="Osman S."/>
            <person name="Markiewicz E."/>
            <person name="Oyono O.L."/>
            <person name="Patti C."/>
            <person name="Phunkhang P."/>
            <person name="Pierre F."/>
            <person name="Priest M."/>
            <person name="Raghuraman S."/>
            <person name="Rege F."/>
            <person name="Reyes R."/>
            <person name="Rise C."/>
            <person name="Rogov P."/>
            <person name="Ross K."/>
            <person name="Ryan E."/>
            <person name="Settipalli S."/>
            <person name="Shea T."/>
            <person name="Sherpa N."/>
            <person name="Shi L."/>
            <person name="Shih D."/>
            <person name="Sparrow T."/>
            <person name="Spaulding J."/>
            <person name="Stalker J."/>
            <person name="Stange-Thomann N."/>
            <person name="Stavropoulos S."/>
            <person name="Stone C."/>
            <person name="Strader C."/>
            <person name="Tesfaye S."/>
            <person name="Thomson T."/>
            <person name="Thoulutsang Y."/>
            <person name="Thoulutsang D."/>
            <person name="Topham K."/>
            <person name="Topping I."/>
            <person name="Tsamla T."/>
            <person name="Vassiliev H."/>
            <person name="Vo A."/>
            <person name="Wangchuk T."/>
            <person name="Wangdi T."/>
            <person name="Weiand M."/>
            <person name="Wilkinson J."/>
            <person name="Wilson A."/>
            <person name="Yadav S."/>
            <person name="Young G."/>
            <person name="Yu Q."/>
            <person name="Zembek L."/>
            <person name="Zhong D."/>
            <person name="Zimmer A."/>
            <person name="Zwirko Z."/>
            <person name="Jaffe D.B."/>
            <person name="Alvarez P."/>
            <person name="Brockman W."/>
            <person name="Butler J."/>
            <person name="Chin C."/>
            <person name="Gnerre S."/>
            <person name="Grabherr M."/>
            <person name="Kleber M."/>
            <person name="Mauceli E."/>
            <person name="MacCallum I."/>
        </authorList>
    </citation>
    <scope>NUCLEOTIDE SEQUENCE [LARGE SCALE GENOMIC DNA]</scope>
    <source>
        <strain evidence="3">Tucson 15010-1051.87</strain>
    </source>
</reference>
<dbReference type="SMR" id="A0A0Q9WA76"/>
<dbReference type="CDD" id="cd00037">
    <property type="entry name" value="CLECT"/>
    <property type="match status" value="1"/>
</dbReference>
<dbReference type="InterPro" id="IPR050111">
    <property type="entry name" value="C-type_lectin/snaclec_domain"/>
</dbReference>
<dbReference type="Gene3D" id="3.10.100.10">
    <property type="entry name" value="Mannose-Binding Protein A, subunit A"/>
    <property type="match status" value="1"/>
</dbReference>
<evidence type="ECO:0000313" key="2">
    <source>
        <dbReference type="EMBL" id="KRF81270.1"/>
    </source>
</evidence>
<dbReference type="SUPFAM" id="SSF56436">
    <property type="entry name" value="C-type lectin-like"/>
    <property type="match status" value="1"/>
</dbReference>
<proteinExistence type="predicted"/>
<dbReference type="Pfam" id="PF00059">
    <property type="entry name" value="Lectin_C"/>
    <property type="match status" value="1"/>
</dbReference>
<dbReference type="EMBL" id="CH940649">
    <property type="protein sequence ID" value="KRF81270.1"/>
    <property type="molecule type" value="Genomic_DNA"/>
</dbReference>
<dbReference type="PROSITE" id="PS50041">
    <property type="entry name" value="C_TYPE_LECTIN_2"/>
    <property type="match status" value="1"/>
</dbReference>
<dbReference type="AlphaFoldDB" id="A0A0Q9WA76"/>
<evidence type="ECO:0000259" key="1">
    <source>
        <dbReference type="PROSITE" id="PS50041"/>
    </source>
</evidence>
<protein>
    <recommendedName>
        <fullName evidence="1">C-type lectin domain-containing protein</fullName>
    </recommendedName>
</protein>
<dbReference type="PANTHER" id="PTHR22803">
    <property type="entry name" value="MANNOSE, PHOSPHOLIPASE, LECTIN RECEPTOR RELATED"/>
    <property type="match status" value="1"/>
</dbReference>
<dbReference type="InterPro" id="IPR016187">
    <property type="entry name" value="CTDL_fold"/>
</dbReference>
<sequence length="138" mass="15920">MSSTRISIRRICIFEKIGSKYYYIGDNEELNWFAAAAKCIKLGGHLASVQNQQEFNAIRAKLTKPGYWLDINDLAEEGKYMSSTTGEKAVFIRWDSINPNNQDNAENCVELGINHDYEMNDLTCLYRNNFICEKKFDN</sequence>
<dbReference type="STRING" id="7244.A0A0Q9WA76"/>